<dbReference type="PROSITE" id="PS50883">
    <property type="entry name" value="EAL"/>
    <property type="match status" value="1"/>
</dbReference>
<dbReference type="Pfam" id="PF00990">
    <property type="entry name" value="GGDEF"/>
    <property type="match status" value="1"/>
</dbReference>
<evidence type="ECO:0000259" key="5">
    <source>
        <dbReference type="PROSITE" id="PS50887"/>
    </source>
</evidence>
<dbReference type="PROSITE" id="PS50113">
    <property type="entry name" value="PAC"/>
    <property type="match status" value="1"/>
</dbReference>
<dbReference type="SUPFAM" id="SSF55785">
    <property type="entry name" value="PYP-like sensor domain (PAS domain)"/>
    <property type="match status" value="1"/>
</dbReference>
<dbReference type="AlphaFoldDB" id="A0A562JBW1"/>
<dbReference type="PANTHER" id="PTHR44757">
    <property type="entry name" value="DIGUANYLATE CYCLASE DGCP"/>
    <property type="match status" value="1"/>
</dbReference>
<evidence type="ECO:0000259" key="4">
    <source>
        <dbReference type="PROSITE" id="PS50883"/>
    </source>
</evidence>
<dbReference type="PROSITE" id="PS50112">
    <property type="entry name" value="PAS"/>
    <property type="match status" value="1"/>
</dbReference>
<dbReference type="Pfam" id="PF00563">
    <property type="entry name" value="EAL"/>
    <property type="match status" value="1"/>
</dbReference>
<dbReference type="Gene3D" id="3.20.20.450">
    <property type="entry name" value="EAL domain"/>
    <property type="match status" value="1"/>
</dbReference>
<dbReference type="InterPro" id="IPR035965">
    <property type="entry name" value="PAS-like_dom_sf"/>
</dbReference>
<gene>
    <name evidence="6" type="ORF">LY60_01973</name>
</gene>
<dbReference type="SMART" id="SM00267">
    <property type="entry name" value="GGDEF"/>
    <property type="match status" value="1"/>
</dbReference>
<dbReference type="InterPro" id="IPR000160">
    <property type="entry name" value="GGDEF_dom"/>
</dbReference>
<dbReference type="InterPro" id="IPR052155">
    <property type="entry name" value="Biofilm_reg_signaling"/>
</dbReference>
<dbReference type="InterPro" id="IPR043128">
    <property type="entry name" value="Rev_trsase/Diguanyl_cyclase"/>
</dbReference>
<accession>A0A562JBW1</accession>
<dbReference type="Pfam" id="PF00989">
    <property type="entry name" value="PAS"/>
    <property type="match status" value="1"/>
</dbReference>
<comment type="caution">
    <text evidence="6">The sequence shown here is derived from an EMBL/GenBank/DDBJ whole genome shotgun (WGS) entry which is preliminary data.</text>
</comment>
<dbReference type="SUPFAM" id="SSF141868">
    <property type="entry name" value="EAL domain-like"/>
    <property type="match status" value="1"/>
</dbReference>
<dbReference type="Proteomes" id="UP000315343">
    <property type="component" value="Unassembled WGS sequence"/>
</dbReference>
<keyword evidence="7" id="KW-1185">Reference proteome</keyword>
<evidence type="ECO:0000313" key="7">
    <source>
        <dbReference type="Proteomes" id="UP000315343"/>
    </source>
</evidence>
<evidence type="ECO:0000259" key="3">
    <source>
        <dbReference type="PROSITE" id="PS50113"/>
    </source>
</evidence>
<dbReference type="SMART" id="SM00091">
    <property type="entry name" value="PAS"/>
    <property type="match status" value="1"/>
</dbReference>
<dbReference type="InterPro" id="IPR029787">
    <property type="entry name" value="Nucleotide_cyclase"/>
</dbReference>
<dbReference type="NCBIfam" id="TIGR00229">
    <property type="entry name" value="sensory_box"/>
    <property type="match status" value="1"/>
</dbReference>
<feature type="domain" description="GGDEF" evidence="5">
    <location>
        <begin position="281"/>
        <end position="414"/>
    </location>
</feature>
<dbReference type="PANTHER" id="PTHR44757:SF2">
    <property type="entry name" value="BIOFILM ARCHITECTURE MAINTENANCE PROTEIN MBAA"/>
    <property type="match status" value="1"/>
</dbReference>
<feature type="domain" description="PAS" evidence="2">
    <location>
        <begin position="126"/>
        <end position="197"/>
    </location>
</feature>
<dbReference type="OrthoDB" id="9805474at2"/>
<keyword evidence="1" id="KW-0472">Membrane</keyword>
<proteinExistence type="predicted"/>
<dbReference type="SMART" id="SM00052">
    <property type="entry name" value="EAL"/>
    <property type="match status" value="1"/>
</dbReference>
<dbReference type="PROSITE" id="PS50887">
    <property type="entry name" value="GGDEF"/>
    <property type="match status" value="1"/>
</dbReference>
<reference evidence="6 7" key="1">
    <citation type="submission" date="2019-07" db="EMBL/GenBank/DDBJ databases">
        <title>Genomic Encyclopedia of Type Strains, Phase I: the one thousand microbial genomes (KMG-I) project.</title>
        <authorList>
            <person name="Kyrpides N."/>
        </authorList>
    </citation>
    <scope>NUCLEOTIDE SEQUENCE [LARGE SCALE GENOMIC DNA]</scope>
    <source>
        <strain evidence="6 7">DSM 13558</strain>
    </source>
</reference>
<feature type="transmembrane region" description="Helical" evidence="1">
    <location>
        <begin position="33"/>
        <end position="50"/>
    </location>
</feature>
<feature type="domain" description="EAL" evidence="4">
    <location>
        <begin position="423"/>
        <end position="677"/>
    </location>
</feature>
<dbReference type="InterPro" id="IPR000700">
    <property type="entry name" value="PAS-assoc_C"/>
</dbReference>
<dbReference type="GO" id="GO:0006355">
    <property type="term" value="P:regulation of DNA-templated transcription"/>
    <property type="evidence" value="ECO:0007669"/>
    <property type="project" value="InterPro"/>
</dbReference>
<dbReference type="RefSeq" id="WP_145082794.1">
    <property type="nucleotide sequence ID" value="NZ_VLKH01000004.1"/>
</dbReference>
<dbReference type="NCBIfam" id="TIGR00254">
    <property type="entry name" value="GGDEF"/>
    <property type="match status" value="1"/>
</dbReference>
<dbReference type="CDD" id="cd00130">
    <property type="entry name" value="PAS"/>
    <property type="match status" value="1"/>
</dbReference>
<dbReference type="SUPFAM" id="SSF55073">
    <property type="entry name" value="Nucleotide cyclase"/>
    <property type="match status" value="1"/>
</dbReference>
<feature type="domain" description="PAC" evidence="3">
    <location>
        <begin position="200"/>
        <end position="251"/>
    </location>
</feature>
<name>A0A562JBW1_9FIRM</name>
<dbReference type="InterPro" id="IPR001633">
    <property type="entry name" value="EAL_dom"/>
</dbReference>
<evidence type="ECO:0000256" key="1">
    <source>
        <dbReference type="SAM" id="Phobius"/>
    </source>
</evidence>
<dbReference type="CDD" id="cd01948">
    <property type="entry name" value="EAL"/>
    <property type="match status" value="1"/>
</dbReference>
<dbReference type="InterPro" id="IPR035919">
    <property type="entry name" value="EAL_sf"/>
</dbReference>
<evidence type="ECO:0000313" key="6">
    <source>
        <dbReference type="EMBL" id="TWH80711.1"/>
    </source>
</evidence>
<dbReference type="Gene3D" id="3.30.70.270">
    <property type="match status" value="1"/>
</dbReference>
<dbReference type="Gene3D" id="3.30.450.20">
    <property type="entry name" value="PAS domain"/>
    <property type="match status" value="1"/>
</dbReference>
<feature type="transmembrane region" description="Helical" evidence="1">
    <location>
        <begin position="70"/>
        <end position="88"/>
    </location>
</feature>
<organism evidence="6 7">
    <name type="scientific">Sedimentibacter saalensis</name>
    <dbReference type="NCBI Taxonomy" id="130788"/>
    <lineage>
        <taxon>Bacteria</taxon>
        <taxon>Bacillati</taxon>
        <taxon>Bacillota</taxon>
        <taxon>Tissierellia</taxon>
        <taxon>Sedimentibacter</taxon>
    </lineage>
</organism>
<keyword evidence="1" id="KW-1133">Transmembrane helix</keyword>
<protein>
    <submittedName>
        <fullName evidence="6">PAS domain S-box-containing protein/diguanylate cyclase (GGDEF)-like protein</fullName>
    </submittedName>
</protein>
<keyword evidence="1" id="KW-0812">Transmembrane</keyword>
<dbReference type="InterPro" id="IPR013767">
    <property type="entry name" value="PAS_fold"/>
</dbReference>
<dbReference type="CDD" id="cd01949">
    <property type="entry name" value="GGDEF"/>
    <property type="match status" value="1"/>
</dbReference>
<evidence type="ECO:0000259" key="2">
    <source>
        <dbReference type="PROSITE" id="PS50112"/>
    </source>
</evidence>
<dbReference type="InterPro" id="IPR000014">
    <property type="entry name" value="PAS"/>
</dbReference>
<dbReference type="EMBL" id="VLKH01000004">
    <property type="protein sequence ID" value="TWH80711.1"/>
    <property type="molecule type" value="Genomic_DNA"/>
</dbReference>
<sequence>MKKRNFPDDMSKLSNSSKNIIESVKSINPQKEALIVVIKYGIFGLLWIVLSDKILGTFTDNIEFYKIMQIYKGWLFVLITMVMFFILISEKTKSIKSATDRAFKAYEDLKTSNHEQGVLEKELNYQKDLIQNIIEEAPVIIVLWDEDGKILKTNSFCIKTFGYDEEELLGKIWVDFFEVSHNKQRVNNIFQEIIQNGGLREYEINFAAKEGKNLDILWSNKVIKTDRGKKVIVSIGMDITERKKYEEKIRYLAYHDSLTGLPNRDMFSNEIECLIESKKLDKFAIVFIDIDNFKYVNDTMGHIIGDELLKYIAVKLTSYVTAPDLAARLGGDEFGLLIKNFGSEEILMKKLERLQKDLGNTWHSGIREFFISISVGAAIYPDDGRDGGALLKKSDIAMNVAKKEGKNKVLLYKENIHEDIMWHINMSNKLQKALDNKEFELYYQPQIELSSGRIVSLEALVRWNHPTEGFIPPSDFIPVAEETGQIYGLEQRIFRNALIQKQKWEQKGYRDITLSLNLSSKTLISNMNFRFIESILSEFHVDYTKFVVEITETAAISNVELAIERLNRLKSRGLKIALDDFGTGYSSITYLKQLPIDIIKLDKSYVKSVTDGRRDGSIIKFILSLARDLNLTVVAEGIETSKQLEYLKNINCSLGQGYFISIPQPAEAITEMLSNNTSTYK</sequence>